<comment type="caution">
    <text evidence="2">The sequence shown here is derived from an EMBL/GenBank/DDBJ whole genome shotgun (WGS) entry which is preliminary data.</text>
</comment>
<accession>A0A7V4XTU0</accession>
<dbReference type="InterPro" id="IPR021728">
    <property type="entry name" value="DUF3300"/>
</dbReference>
<proteinExistence type="predicted"/>
<dbReference type="AlphaFoldDB" id="A0A7V4XTU0"/>
<dbReference type="EMBL" id="DTKL01000063">
    <property type="protein sequence ID" value="HGY95032.1"/>
    <property type="molecule type" value="Genomic_DNA"/>
</dbReference>
<evidence type="ECO:0000256" key="1">
    <source>
        <dbReference type="SAM" id="MobiDB-lite"/>
    </source>
</evidence>
<reference evidence="2" key="1">
    <citation type="journal article" date="2020" name="mSystems">
        <title>Genome- and Community-Level Interaction Insights into Carbon Utilization and Element Cycling Functions of Hydrothermarchaeota in Hydrothermal Sediment.</title>
        <authorList>
            <person name="Zhou Z."/>
            <person name="Liu Y."/>
            <person name="Xu W."/>
            <person name="Pan J."/>
            <person name="Luo Z.H."/>
            <person name="Li M."/>
        </authorList>
    </citation>
    <scope>NUCLEOTIDE SEQUENCE [LARGE SCALE GENOMIC DNA]</scope>
    <source>
        <strain evidence="2">SpSt-855</strain>
    </source>
</reference>
<dbReference type="Pfam" id="PF11737">
    <property type="entry name" value="DUF3300"/>
    <property type="match status" value="1"/>
</dbReference>
<dbReference type="PANTHER" id="PTHR40269:SF1">
    <property type="entry name" value="OUTER MEMBRANE PROTEIN"/>
    <property type="match status" value="1"/>
</dbReference>
<organism evidence="2">
    <name type="scientific">Acidobacterium capsulatum</name>
    <dbReference type="NCBI Taxonomy" id="33075"/>
    <lineage>
        <taxon>Bacteria</taxon>
        <taxon>Pseudomonadati</taxon>
        <taxon>Acidobacteriota</taxon>
        <taxon>Terriglobia</taxon>
        <taxon>Terriglobales</taxon>
        <taxon>Acidobacteriaceae</taxon>
        <taxon>Acidobacterium</taxon>
    </lineage>
</organism>
<sequence length="468" mass="52903">MRTGGWMLRTLKQEGWAARAASMSRRGMAALLVYTMIPLGLGDVYAFGQEAPPPPDQMYDQGPAPQAYQPLSPEQLDQLVAPIALYPDALVAQVLAGATYPSQVVDADRWVESYGGTPPEQLAEMANGMPWDPSVKSLTAFPGVLNSMERNLDWTTQLGNAYYNQPQDVMNAVQYMRQVAYQDGRLRSTPQLYVTYEPSYVTIVPANPDVVYVPYYDPWTVYGRVIVGHPWYHYYYAPPRGVVFGAFAIGFGAGIAVAAFGHWGWGCNHWHPDWQNRTIIYNRTTYISRSVTVVNHGYYGRFDRDARAREFNRTVAMHAAVYRAPEPVHGNFAGRDAMHNNMRQPYNQNWARERGNNTPRYEAPHAVGQPARSWNRVEPNPNMSRPAPNWNHAQPQNFGRPAQNFNRPAQNYNRPAQNFGRPQVQGARPPAQNWNRPQPANRPAPQHRAPQEHAAHHDEHGGGHGHWR</sequence>
<feature type="compositionally biased region" description="Polar residues" evidence="1">
    <location>
        <begin position="391"/>
        <end position="416"/>
    </location>
</feature>
<gene>
    <name evidence="2" type="ORF">ENW50_10190</name>
</gene>
<protein>
    <submittedName>
        <fullName evidence="2">DUF3300 domain-containing protein</fullName>
    </submittedName>
</protein>
<feature type="region of interest" description="Disordered" evidence="1">
    <location>
        <begin position="351"/>
        <end position="468"/>
    </location>
</feature>
<evidence type="ECO:0000313" key="2">
    <source>
        <dbReference type="EMBL" id="HGY95032.1"/>
    </source>
</evidence>
<dbReference type="PANTHER" id="PTHR40269">
    <property type="entry name" value="OUTER MEMBRANE PROTEIN-RELATED"/>
    <property type="match status" value="1"/>
</dbReference>
<name>A0A7V4XTU0_9BACT</name>
<feature type="compositionally biased region" description="Basic and acidic residues" evidence="1">
    <location>
        <begin position="449"/>
        <end position="462"/>
    </location>
</feature>